<evidence type="ECO:0000256" key="2">
    <source>
        <dbReference type="ARBA" id="ARBA00022729"/>
    </source>
</evidence>
<dbReference type="Gene3D" id="3.40.190.10">
    <property type="entry name" value="Periplasmic binding protein-like II"/>
    <property type="match status" value="2"/>
</dbReference>
<gene>
    <name evidence="5" type="ORF">FIV01_04550</name>
</gene>
<proteinExistence type="inferred from homology"/>
<dbReference type="KEGG" id="vaq:FIV01_04550"/>
<dbReference type="SUPFAM" id="SSF53850">
    <property type="entry name" value="Periplasmic binding protein-like II"/>
    <property type="match status" value="1"/>
</dbReference>
<dbReference type="Pfam" id="PF00497">
    <property type="entry name" value="SBP_bac_3"/>
    <property type="match status" value="1"/>
</dbReference>
<comment type="similarity">
    <text evidence="1">Belongs to the bacterial solute-binding protein 3 family.</text>
</comment>
<protein>
    <submittedName>
        <fullName evidence="5">Bacterial extracellular solute-binding protein, family 3</fullName>
    </submittedName>
</protein>
<evidence type="ECO:0000313" key="6">
    <source>
        <dbReference type="Proteomes" id="UP000326936"/>
    </source>
</evidence>
<dbReference type="InterPro" id="IPR001638">
    <property type="entry name" value="Solute-binding_3/MltF_N"/>
</dbReference>
<reference evidence="5 6" key="1">
    <citation type="submission" date="2019-10" db="EMBL/GenBank/DDBJ databases">
        <title>Complete genome sequence of Vibrio sp. strain THAF100, isolated from non-filtered water from the water column of tank 6 of a marine aquarium containing stony-coral fragments. Water maintained at 26 degree C.</title>
        <authorList>
            <person name="Ruckert C."/>
            <person name="Franco A."/>
            <person name="Kalinowski J."/>
            <person name="Glaeser S."/>
        </authorList>
    </citation>
    <scope>NUCLEOTIDE SEQUENCE [LARGE SCALE GENOMIC DNA]</scope>
    <source>
        <strain evidence="5 6">THAF100</strain>
    </source>
</reference>
<feature type="signal peptide" evidence="3">
    <location>
        <begin position="1"/>
        <end position="23"/>
    </location>
</feature>
<evidence type="ECO:0000256" key="3">
    <source>
        <dbReference type="SAM" id="SignalP"/>
    </source>
</evidence>
<dbReference type="PANTHER" id="PTHR35936:SF35">
    <property type="entry name" value="L-CYSTINE-BINDING PROTEIN TCYJ"/>
    <property type="match status" value="1"/>
</dbReference>
<feature type="domain" description="Solute-binding protein family 3/N-terminal" evidence="4">
    <location>
        <begin position="29"/>
        <end position="119"/>
    </location>
</feature>
<evidence type="ECO:0000256" key="1">
    <source>
        <dbReference type="ARBA" id="ARBA00010333"/>
    </source>
</evidence>
<keyword evidence="2 3" id="KW-0732">Signal</keyword>
<accession>A0A5P9CJF0</accession>
<evidence type="ECO:0000313" key="5">
    <source>
        <dbReference type="EMBL" id="QFT25692.1"/>
    </source>
</evidence>
<name>A0A5P9CJF0_9VIBR</name>
<dbReference type="Proteomes" id="UP000326936">
    <property type="component" value="Chromosome"/>
</dbReference>
<sequence length="162" mass="18676" precursor="true">MVQRKRKYSSLCLVLTLTLSPSASSLIVRGVQDEWPPYFHKDTMNKGKLHRQVDEIFCAAQMELAVEILPWNRAYKMAKSGEVDVILGAWKTSQREKDFYFSEPYYTNQIKLISLQSSPVQYKDLQQERSISIAVVSGYAYGRNISNKHVNFFQTKSANENI</sequence>
<dbReference type="RefSeq" id="WP_152429928.1">
    <property type="nucleotide sequence ID" value="NZ_CBCSDK010000003.1"/>
</dbReference>
<dbReference type="OrthoDB" id="5562041at2"/>
<dbReference type="PANTHER" id="PTHR35936">
    <property type="entry name" value="MEMBRANE-BOUND LYTIC MUREIN TRANSGLYCOSYLASE F"/>
    <property type="match status" value="1"/>
</dbReference>
<feature type="chain" id="PRO_5025039290" evidence="3">
    <location>
        <begin position="24"/>
        <end position="162"/>
    </location>
</feature>
<keyword evidence="6" id="KW-1185">Reference proteome</keyword>
<evidence type="ECO:0000259" key="4">
    <source>
        <dbReference type="Pfam" id="PF00497"/>
    </source>
</evidence>
<dbReference type="AlphaFoldDB" id="A0A5P9CJF0"/>
<organism evidence="5 6">
    <name type="scientific">Vibrio aquimaris</name>
    <dbReference type="NCBI Taxonomy" id="2587862"/>
    <lineage>
        <taxon>Bacteria</taxon>
        <taxon>Pseudomonadati</taxon>
        <taxon>Pseudomonadota</taxon>
        <taxon>Gammaproteobacteria</taxon>
        <taxon>Vibrionales</taxon>
        <taxon>Vibrionaceae</taxon>
        <taxon>Vibrio</taxon>
    </lineage>
</organism>
<dbReference type="EMBL" id="CP045350">
    <property type="protein sequence ID" value="QFT25692.1"/>
    <property type="molecule type" value="Genomic_DNA"/>
</dbReference>